<dbReference type="InterPro" id="IPR001451">
    <property type="entry name" value="Hexapep"/>
</dbReference>
<dbReference type="AlphaFoldDB" id="A0A850HA81"/>
<dbReference type="RefSeq" id="WP_176271730.1">
    <property type="nucleotide sequence ID" value="NZ_JABWTA010000001.1"/>
</dbReference>
<keyword evidence="1" id="KW-0812">Transmembrane</keyword>
<keyword evidence="3" id="KW-1185">Reference proteome</keyword>
<evidence type="ECO:0000256" key="1">
    <source>
        <dbReference type="SAM" id="Phobius"/>
    </source>
</evidence>
<name>A0A850HA81_9SPHN</name>
<protein>
    <submittedName>
        <fullName evidence="2">Acyltransferase</fullName>
    </submittedName>
</protein>
<sequence>MSERKKSAWTGIARVLTPSFVVSLYYFLKFKAKISPKAEVEMSPKLHLGNDCHVGSFAKIKATDGVLKIGNRGRIAVGAFIDGGKGTTIGDNFIAGPHVHIVAANYSYSKKGVHLEDMDVISKGITIGDHVWLGAGVTVTDGAEIGDNTIVVANSLVTRKFPADVVLQGNPAKIIARR</sequence>
<dbReference type="Gene3D" id="2.160.10.10">
    <property type="entry name" value="Hexapeptide repeat proteins"/>
    <property type="match status" value="1"/>
</dbReference>
<dbReference type="Pfam" id="PF00132">
    <property type="entry name" value="Hexapep"/>
    <property type="match status" value="1"/>
</dbReference>
<evidence type="ECO:0000313" key="3">
    <source>
        <dbReference type="Proteomes" id="UP000546031"/>
    </source>
</evidence>
<gene>
    <name evidence="2" type="ORF">HUO12_00435</name>
</gene>
<comment type="caution">
    <text evidence="2">The sequence shown here is derived from an EMBL/GenBank/DDBJ whole genome shotgun (WGS) entry which is preliminary data.</text>
</comment>
<proteinExistence type="predicted"/>
<dbReference type="SUPFAM" id="SSF51161">
    <property type="entry name" value="Trimeric LpxA-like enzymes"/>
    <property type="match status" value="1"/>
</dbReference>
<dbReference type="PANTHER" id="PTHR23416:SF78">
    <property type="entry name" value="LIPOPOLYSACCHARIDE BIOSYNTHESIS O-ACETYL TRANSFERASE WBBJ-RELATED"/>
    <property type="match status" value="1"/>
</dbReference>
<dbReference type="InterPro" id="IPR011004">
    <property type="entry name" value="Trimer_LpxA-like_sf"/>
</dbReference>
<dbReference type="PANTHER" id="PTHR23416">
    <property type="entry name" value="SIALIC ACID SYNTHASE-RELATED"/>
    <property type="match status" value="1"/>
</dbReference>
<keyword evidence="2" id="KW-0012">Acyltransferase</keyword>
<organism evidence="2 3">
    <name type="scientific">Altererythrobacter lutimaris</name>
    <dbReference type="NCBI Taxonomy" id="2743979"/>
    <lineage>
        <taxon>Bacteria</taxon>
        <taxon>Pseudomonadati</taxon>
        <taxon>Pseudomonadota</taxon>
        <taxon>Alphaproteobacteria</taxon>
        <taxon>Sphingomonadales</taxon>
        <taxon>Erythrobacteraceae</taxon>
        <taxon>Altererythrobacter</taxon>
    </lineage>
</organism>
<dbReference type="CDD" id="cd04647">
    <property type="entry name" value="LbH_MAT_like"/>
    <property type="match status" value="1"/>
</dbReference>
<dbReference type="InterPro" id="IPR051159">
    <property type="entry name" value="Hexapeptide_acetyltransf"/>
</dbReference>
<reference evidence="2 3" key="1">
    <citation type="submission" date="2020-06" db="EMBL/GenBank/DDBJ databases">
        <title>Altererythrobacter lutimaris sp. nov., a marine bacterium isolated from a tidal flat.</title>
        <authorList>
            <person name="Kim D."/>
            <person name="Yoo Y."/>
            <person name="Kim J.-J."/>
        </authorList>
    </citation>
    <scope>NUCLEOTIDE SEQUENCE [LARGE SCALE GENOMIC DNA]</scope>
    <source>
        <strain evidence="2 3">JGD-16</strain>
    </source>
</reference>
<dbReference type="Proteomes" id="UP000546031">
    <property type="component" value="Unassembled WGS sequence"/>
</dbReference>
<feature type="transmembrane region" description="Helical" evidence="1">
    <location>
        <begin position="12"/>
        <end position="28"/>
    </location>
</feature>
<keyword evidence="1" id="KW-1133">Transmembrane helix</keyword>
<keyword evidence="2" id="KW-0808">Transferase</keyword>
<evidence type="ECO:0000313" key="2">
    <source>
        <dbReference type="EMBL" id="NVE93358.1"/>
    </source>
</evidence>
<keyword evidence="1" id="KW-0472">Membrane</keyword>
<dbReference type="EMBL" id="JABWTA010000001">
    <property type="protein sequence ID" value="NVE93358.1"/>
    <property type="molecule type" value="Genomic_DNA"/>
</dbReference>
<dbReference type="GO" id="GO:0016746">
    <property type="term" value="F:acyltransferase activity"/>
    <property type="evidence" value="ECO:0007669"/>
    <property type="project" value="UniProtKB-KW"/>
</dbReference>
<accession>A0A850HA81</accession>